<reference evidence="4 5" key="1">
    <citation type="submission" date="2021-07" db="EMBL/GenBank/DDBJ databases">
        <title>Genomic diversity and antimicrobial resistance of Prevotella spp. isolated from chronic lung disease airways.</title>
        <authorList>
            <person name="Webb K.A."/>
            <person name="Olagoke O.S."/>
            <person name="Baird T."/>
            <person name="Neill J."/>
            <person name="Pham A."/>
            <person name="Wells T.J."/>
            <person name="Ramsay K.A."/>
            <person name="Bell S.C."/>
            <person name="Sarovich D.S."/>
            <person name="Price E.P."/>
        </authorList>
    </citation>
    <scope>NUCLEOTIDE SEQUENCE [LARGE SCALE GENOMIC DNA]</scope>
    <source>
        <strain evidence="4 5">SCHI0011.S.12</strain>
    </source>
</reference>
<feature type="domain" description="HTH tetR-type" evidence="3">
    <location>
        <begin position="12"/>
        <end position="72"/>
    </location>
</feature>
<sequence length="207" mass="24930">MNKDCIVNDYRNELKERILEYSEKEFYANGVRQVKMDNIANYLSISKRTLYEIYPTKEDLLLECVKKHDKTHESRIEQYIEESNPNAIEIIIFSYKIKLEHFLQLNPLFLEELCKYKRVINYFDARDKERDTNFEWLFNRGVEEGFFRKDLNPRIISNMFTVSLKEAIDNELYKEFGMEYLFRDIVFTLIRGICTIKGIEAIDQLLN</sequence>
<organism evidence="4 5">
    <name type="scientific">Hoylesella nanceiensis</name>
    <dbReference type="NCBI Taxonomy" id="425941"/>
    <lineage>
        <taxon>Bacteria</taxon>
        <taxon>Pseudomonadati</taxon>
        <taxon>Bacteroidota</taxon>
        <taxon>Bacteroidia</taxon>
        <taxon>Bacteroidales</taxon>
        <taxon>Prevotellaceae</taxon>
        <taxon>Hoylesella</taxon>
    </lineage>
</organism>
<comment type="caution">
    <text evidence="4">The sequence shown here is derived from an EMBL/GenBank/DDBJ whole genome shotgun (WGS) entry which is preliminary data.</text>
</comment>
<dbReference type="SUPFAM" id="SSF46689">
    <property type="entry name" value="Homeodomain-like"/>
    <property type="match status" value="1"/>
</dbReference>
<gene>
    <name evidence="4" type="ORF">KZO38_00955</name>
</gene>
<evidence type="ECO:0000259" key="3">
    <source>
        <dbReference type="PROSITE" id="PS50977"/>
    </source>
</evidence>
<dbReference type="Gene3D" id="1.10.357.10">
    <property type="entry name" value="Tetracycline Repressor, domain 2"/>
    <property type="match status" value="1"/>
</dbReference>
<keyword evidence="1 2" id="KW-0238">DNA-binding</keyword>
<dbReference type="EMBL" id="JAHXCT010000001">
    <property type="protein sequence ID" value="MBW4768338.1"/>
    <property type="molecule type" value="Genomic_DNA"/>
</dbReference>
<dbReference type="InterPro" id="IPR050109">
    <property type="entry name" value="HTH-type_TetR-like_transc_reg"/>
</dbReference>
<name>A0ABS6Y9T3_9BACT</name>
<dbReference type="InterPro" id="IPR001647">
    <property type="entry name" value="HTH_TetR"/>
</dbReference>
<dbReference type="Proteomes" id="UP000788426">
    <property type="component" value="Unassembled WGS sequence"/>
</dbReference>
<evidence type="ECO:0000256" key="1">
    <source>
        <dbReference type="ARBA" id="ARBA00023125"/>
    </source>
</evidence>
<dbReference type="GeneID" id="93181601"/>
<proteinExistence type="predicted"/>
<dbReference type="Pfam" id="PF00440">
    <property type="entry name" value="TetR_N"/>
    <property type="match status" value="1"/>
</dbReference>
<dbReference type="PANTHER" id="PTHR30328:SF54">
    <property type="entry name" value="HTH-TYPE TRANSCRIPTIONAL REPRESSOR SCO4008"/>
    <property type="match status" value="1"/>
</dbReference>
<keyword evidence="5" id="KW-1185">Reference proteome</keyword>
<dbReference type="PROSITE" id="PS50977">
    <property type="entry name" value="HTH_TETR_2"/>
    <property type="match status" value="1"/>
</dbReference>
<dbReference type="PANTHER" id="PTHR30328">
    <property type="entry name" value="TRANSCRIPTIONAL REPRESSOR"/>
    <property type="match status" value="1"/>
</dbReference>
<protein>
    <submittedName>
        <fullName evidence="4">TetR/AcrR family transcriptional regulator</fullName>
    </submittedName>
</protein>
<feature type="DNA-binding region" description="H-T-H motif" evidence="2">
    <location>
        <begin position="35"/>
        <end position="54"/>
    </location>
</feature>
<dbReference type="InterPro" id="IPR009057">
    <property type="entry name" value="Homeodomain-like_sf"/>
</dbReference>
<evidence type="ECO:0000256" key="2">
    <source>
        <dbReference type="PROSITE-ProRule" id="PRU00335"/>
    </source>
</evidence>
<dbReference type="RefSeq" id="WP_018361530.1">
    <property type="nucleotide sequence ID" value="NZ_CALBAQ010000011.1"/>
</dbReference>
<evidence type="ECO:0000313" key="5">
    <source>
        <dbReference type="Proteomes" id="UP000788426"/>
    </source>
</evidence>
<evidence type="ECO:0000313" key="4">
    <source>
        <dbReference type="EMBL" id="MBW4768338.1"/>
    </source>
</evidence>
<accession>A0ABS6Y9T3</accession>